<dbReference type="InterPro" id="IPR050833">
    <property type="entry name" value="Poly_Biosynth_Transport"/>
</dbReference>
<evidence type="ECO:0000256" key="3">
    <source>
        <dbReference type="ARBA" id="ARBA00022692"/>
    </source>
</evidence>
<feature type="transmembrane region" description="Helical" evidence="6">
    <location>
        <begin position="287"/>
        <end position="314"/>
    </location>
</feature>
<feature type="transmembrane region" description="Helical" evidence="6">
    <location>
        <begin position="74"/>
        <end position="93"/>
    </location>
</feature>
<feature type="transmembrane region" description="Helical" evidence="6">
    <location>
        <begin position="99"/>
        <end position="118"/>
    </location>
</feature>
<sequence>MAITGGAVMVAATLTNGLAYLVPMLGARHLDPADLSTLATVQALVTIAGVAATGLQTAIAVHRARQPHAATTRVVLVTAAVTGAILIAATPLTVTALHLPVTVVALSAATTLAVVLAAGPLGELQGDQRFLRLAAGMGVLALGRYAGVVVGLVLGGGLVGSLTASVATAWLAVPILHLLARSRPATSASAVPRPATAGPVSGDVSASLSADGPVLGVRKVVTASGATLAMLVASYADLILARQLLPPAESGAYSVGTVLTKGALWAPQVVTVLALPRMARRDSNSRARALAVVAACGAALVAASTLAGGLAFRLAGGPDYAALGRYAPFFAATGALYAVAFVLINAQLATGARWPSAPLWAGAGALVVVAVFLAPHTFVGVMGSALAAAVATTLALTVLAHTATGRRQAPSRLNSTELT</sequence>
<dbReference type="PANTHER" id="PTHR30250:SF11">
    <property type="entry name" value="O-ANTIGEN TRANSPORTER-RELATED"/>
    <property type="match status" value="1"/>
</dbReference>
<feature type="transmembrane region" description="Helical" evidence="6">
    <location>
        <begin position="326"/>
        <end position="345"/>
    </location>
</feature>
<keyword evidence="2" id="KW-1003">Cell membrane</keyword>
<evidence type="ECO:0000256" key="5">
    <source>
        <dbReference type="ARBA" id="ARBA00023136"/>
    </source>
</evidence>
<keyword evidence="8" id="KW-1185">Reference proteome</keyword>
<comment type="caution">
    <text evidence="7">The sequence shown here is derived from an EMBL/GenBank/DDBJ whole genome shotgun (WGS) entry which is preliminary data.</text>
</comment>
<keyword evidence="4 6" id="KW-1133">Transmembrane helix</keyword>
<evidence type="ECO:0000256" key="2">
    <source>
        <dbReference type="ARBA" id="ARBA00022475"/>
    </source>
</evidence>
<feature type="transmembrane region" description="Helical" evidence="6">
    <location>
        <begin position="357"/>
        <end position="375"/>
    </location>
</feature>
<proteinExistence type="predicted"/>
<keyword evidence="5 6" id="KW-0472">Membrane</keyword>
<evidence type="ECO:0000256" key="4">
    <source>
        <dbReference type="ARBA" id="ARBA00022989"/>
    </source>
</evidence>
<keyword evidence="3 6" id="KW-0812">Transmembrane</keyword>
<dbReference type="PANTHER" id="PTHR30250">
    <property type="entry name" value="PST FAMILY PREDICTED COLANIC ACID TRANSPORTER"/>
    <property type="match status" value="1"/>
</dbReference>
<evidence type="ECO:0000313" key="7">
    <source>
        <dbReference type="EMBL" id="RKN54595.1"/>
    </source>
</evidence>
<dbReference type="GO" id="GO:0005886">
    <property type="term" value="C:plasma membrane"/>
    <property type="evidence" value="ECO:0007669"/>
    <property type="project" value="UniProtKB-SubCell"/>
</dbReference>
<protein>
    <submittedName>
        <fullName evidence="7">Polysaccharide biosynthesis protein</fullName>
    </submittedName>
</protein>
<dbReference type="EMBL" id="RBAN01000003">
    <property type="protein sequence ID" value="RKN54595.1"/>
    <property type="molecule type" value="Genomic_DNA"/>
</dbReference>
<evidence type="ECO:0000313" key="8">
    <source>
        <dbReference type="Proteomes" id="UP000279968"/>
    </source>
</evidence>
<dbReference type="AlphaFoldDB" id="A0A3B0A202"/>
<dbReference type="Proteomes" id="UP000279968">
    <property type="component" value="Unassembled WGS sequence"/>
</dbReference>
<evidence type="ECO:0000256" key="6">
    <source>
        <dbReference type="SAM" id="Phobius"/>
    </source>
</evidence>
<dbReference type="OrthoDB" id="5140599at2"/>
<accession>A0A3B0A202</accession>
<feature type="transmembrane region" description="Helical" evidence="6">
    <location>
        <begin position="130"/>
        <end position="152"/>
    </location>
</feature>
<feature type="transmembrane region" description="Helical" evidence="6">
    <location>
        <begin position="381"/>
        <end position="403"/>
    </location>
</feature>
<gene>
    <name evidence="7" type="ORF">D7193_21825</name>
</gene>
<organism evidence="7 8">
    <name type="scientific">Micromonospora costi</name>
    <dbReference type="NCBI Taxonomy" id="1530042"/>
    <lineage>
        <taxon>Bacteria</taxon>
        <taxon>Bacillati</taxon>
        <taxon>Actinomycetota</taxon>
        <taxon>Actinomycetes</taxon>
        <taxon>Micromonosporales</taxon>
        <taxon>Micromonosporaceae</taxon>
        <taxon>Micromonospora</taxon>
    </lineage>
</organism>
<feature type="transmembrane region" description="Helical" evidence="6">
    <location>
        <begin position="158"/>
        <end position="179"/>
    </location>
</feature>
<evidence type="ECO:0000256" key="1">
    <source>
        <dbReference type="ARBA" id="ARBA00004651"/>
    </source>
</evidence>
<comment type="subcellular location">
    <subcellularLocation>
        <location evidence="1">Cell membrane</location>
        <topology evidence="1">Multi-pass membrane protein</topology>
    </subcellularLocation>
</comment>
<name>A0A3B0A202_9ACTN</name>
<reference evidence="7 8" key="1">
    <citation type="journal article" date="2015" name="Int. J. Syst. Evol. Microbiol.">
        <title>Micromonospora costi sp. nov., isolated from a leaf of Costus speciosus.</title>
        <authorList>
            <person name="Thawai C."/>
        </authorList>
    </citation>
    <scope>NUCLEOTIDE SEQUENCE [LARGE SCALE GENOMIC DNA]</scope>
    <source>
        <strain evidence="7 8">CS1-12</strain>
    </source>
</reference>
<dbReference type="RefSeq" id="WP_120781316.1">
    <property type="nucleotide sequence ID" value="NZ_RBAN01000003.1"/>
</dbReference>
<feature type="transmembrane region" description="Helical" evidence="6">
    <location>
        <begin position="43"/>
        <end position="62"/>
    </location>
</feature>